<dbReference type="GO" id="GO:0005576">
    <property type="term" value="C:extracellular region"/>
    <property type="evidence" value="ECO:0007669"/>
    <property type="project" value="InterPro"/>
</dbReference>
<evidence type="ECO:0000313" key="3">
    <source>
        <dbReference type="Proteomes" id="UP000472265"/>
    </source>
</evidence>
<dbReference type="Proteomes" id="UP000472265">
    <property type="component" value="Chromosome 23"/>
</dbReference>
<dbReference type="OMA" id="NFRMVFM"/>
<evidence type="ECO:0000313" key="2">
    <source>
        <dbReference type="Ensembl" id="ENSSAUP00010068588.1"/>
    </source>
</evidence>
<dbReference type="PANTHER" id="PTHR14096">
    <property type="entry name" value="APOLIPOPROTEIN L"/>
    <property type="match status" value="1"/>
</dbReference>
<dbReference type="Ensembl" id="ENSSAUT00010071774.1">
    <property type="protein sequence ID" value="ENSSAUP00010068588.1"/>
    <property type="gene ID" value="ENSSAUG00010027224.1"/>
</dbReference>
<dbReference type="GO" id="GO:0006869">
    <property type="term" value="P:lipid transport"/>
    <property type="evidence" value="ECO:0007669"/>
    <property type="project" value="InterPro"/>
</dbReference>
<name>A0A671Z0R6_SPAAU</name>
<dbReference type="AlphaFoldDB" id="A0A671Z0R6"/>
<reference evidence="2" key="3">
    <citation type="submission" date="2025-09" db="UniProtKB">
        <authorList>
            <consortium name="Ensembl"/>
        </authorList>
    </citation>
    <scope>IDENTIFICATION</scope>
</reference>
<accession>A0A671Z0R6</accession>
<reference evidence="2" key="1">
    <citation type="submission" date="2021-04" db="EMBL/GenBank/DDBJ databases">
        <authorList>
            <consortium name="Wellcome Sanger Institute Data Sharing"/>
        </authorList>
    </citation>
    <scope>NUCLEOTIDE SEQUENCE [LARGE SCALE GENOMIC DNA]</scope>
</reference>
<dbReference type="GO" id="GO:0016020">
    <property type="term" value="C:membrane"/>
    <property type="evidence" value="ECO:0007669"/>
    <property type="project" value="TreeGrafter"/>
</dbReference>
<dbReference type="InParanoid" id="A0A671Z0R6"/>
<comment type="similarity">
    <text evidence="1">Belongs to the apolipoprotein L family.</text>
</comment>
<organism evidence="2 3">
    <name type="scientific">Sparus aurata</name>
    <name type="common">Gilthead sea bream</name>
    <dbReference type="NCBI Taxonomy" id="8175"/>
    <lineage>
        <taxon>Eukaryota</taxon>
        <taxon>Metazoa</taxon>
        <taxon>Chordata</taxon>
        <taxon>Craniata</taxon>
        <taxon>Vertebrata</taxon>
        <taxon>Euteleostomi</taxon>
        <taxon>Actinopterygii</taxon>
        <taxon>Neopterygii</taxon>
        <taxon>Teleostei</taxon>
        <taxon>Neoteleostei</taxon>
        <taxon>Acanthomorphata</taxon>
        <taxon>Eupercaria</taxon>
        <taxon>Spariformes</taxon>
        <taxon>Sparidae</taxon>
        <taxon>Sparus</taxon>
    </lineage>
</organism>
<dbReference type="PANTHER" id="PTHR14096:SF57">
    <property type="entry name" value="APOLIPOPROTEIN L4"/>
    <property type="match status" value="1"/>
</dbReference>
<dbReference type="GeneTree" id="ENSGT00940000167987"/>
<evidence type="ECO:0000256" key="1">
    <source>
        <dbReference type="ARBA" id="ARBA00010090"/>
    </source>
</evidence>
<dbReference type="InterPro" id="IPR008405">
    <property type="entry name" value="ApoL"/>
</dbReference>
<protein>
    <submittedName>
        <fullName evidence="2">Uncharacterized protein</fullName>
    </submittedName>
</protein>
<dbReference type="GO" id="GO:0042157">
    <property type="term" value="P:lipoprotein metabolic process"/>
    <property type="evidence" value="ECO:0007669"/>
    <property type="project" value="InterPro"/>
</dbReference>
<dbReference type="GO" id="GO:0008289">
    <property type="term" value="F:lipid binding"/>
    <property type="evidence" value="ECO:0007669"/>
    <property type="project" value="InterPro"/>
</dbReference>
<proteinExistence type="inferred from homology"/>
<keyword evidence="3" id="KW-1185">Reference proteome</keyword>
<sequence length="451" mass="51382">MTKINDNFVLSYRQELQEALCRYTTDTLTYIYTVRGFCEGISTWKDAREKDLSKLEEIKDRAKKVDLSFSHVTQSKSKKKGLWEYVKNTVTSEYDDSRRAELQRELAAVLEVILKGLKKLAHFLGAVEKLAVTSLHVFMEENQVLHLPKGISLEHVQVVINAARLICPLLLKFKRDASDFFLPKLQNVEVLSYELDEYTETTRMICEDLEKRSYIFFHLPMTKKHLADLGGNLSEDDKQRIVCQINQHYVFKSFMEDVQSLQGCLEEVISKQIIKIEAFKMDVLAEIKKVLSSVKAIRKGIDVIVDAGSAFKLLNRPGRVVVEEGTAVSNVSRVAIKGPLALSKTARVGFIGLNVLFLGMDVFFICKDGYSLSKGSETVVSQFIRARAALWSSEMDSWKKIHDSLCKGQKTSEKHRAVLDKTFYPEKAINRKEKRESSICGNTHSVHIHFI</sequence>
<reference evidence="2" key="2">
    <citation type="submission" date="2025-08" db="UniProtKB">
        <authorList>
            <consortium name="Ensembl"/>
        </authorList>
    </citation>
    <scope>IDENTIFICATION</scope>
</reference>